<keyword evidence="3" id="KW-0547">Nucleotide-binding</keyword>
<dbReference type="AlphaFoldDB" id="A0A095Y3R7"/>
<organism evidence="6 7">
    <name type="scientific">Corynebacterium freneyi DNF00450</name>
    <dbReference type="NCBI Taxonomy" id="1287475"/>
    <lineage>
        <taxon>Bacteria</taxon>
        <taxon>Bacillati</taxon>
        <taxon>Actinomycetota</taxon>
        <taxon>Actinomycetes</taxon>
        <taxon>Mycobacteriales</taxon>
        <taxon>Corynebacteriaceae</taxon>
        <taxon>Corynebacterium</taxon>
    </lineage>
</organism>
<dbReference type="GO" id="GO:0055085">
    <property type="term" value="P:transmembrane transport"/>
    <property type="evidence" value="ECO:0007669"/>
    <property type="project" value="UniProtKB-ARBA"/>
</dbReference>
<evidence type="ECO:0000256" key="4">
    <source>
        <dbReference type="ARBA" id="ARBA00022840"/>
    </source>
</evidence>
<comment type="caution">
    <text evidence="6">The sequence shown here is derived from an EMBL/GenBank/DDBJ whole genome shotgun (WGS) entry which is preliminary data.</text>
</comment>
<accession>A0A095Y3R7</accession>
<dbReference type="eggNOG" id="COG4608">
    <property type="taxonomic scope" value="Bacteria"/>
</dbReference>
<evidence type="ECO:0000256" key="2">
    <source>
        <dbReference type="ARBA" id="ARBA00022448"/>
    </source>
</evidence>
<protein>
    <recommendedName>
        <fullName evidence="5">ABC transporter domain-containing protein</fullName>
    </recommendedName>
</protein>
<sequence length="217" mass="22425">MISVDNVNCRGRLTDVTLEFPAGAKVGIMGRSGAGKSSLISVLTGQLLPDSGTVAMPSGGVGYIPQDPGTTLLPNRPAVDSICEFARDCVGDVPKVLASLGLDPQLAERRPSELSGGQRQRIAVARALIGNPDLIIADEAFSALDSDTAALLEQVLLGTDATVLLISHDIARLLRTCTHMVVLADGRVVFSGDLDGLGTCEKPEVVALLAAAKELAG</sequence>
<gene>
    <name evidence="6" type="ORF">HMPREF1650_06720</name>
</gene>
<dbReference type="Gene3D" id="3.40.50.300">
    <property type="entry name" value="P-loop containing nucleotide triphosphate hydrolases"/>
    <property type="match status" value="1"/>
</dbReference>
<keyword evidence="2" id="KW-0813">Transport</keyword>
<dbReference type="RefSeq" id="WP_035122121.1">
    <property type="nucleotide sequence ID" value="NZ_JRNE01000051.1"/>
</dbReference>
<dbReference type="PANTHER" id="PTHR43776">
    <property type="entry name" value="TRANSPORT ATP-BINDING PROTEIN"/>
    <property type="match status" value="1"/>
</dbReference>
<name>A0A095Y3R7_9CORY</name>
<dbReference type="PROSITE" id="PS00211">
    <property type="entry name" value="ABC_TRANSPORTER_1"/>
    <property type="match status" value="1"/>
</dbReference>
<evidence type="ECO:0000256" key="3">
    <source>
        <dbReference type="ARBA" id="ARBA00022741"/>
    </source>
</evidence>
<dbReference type="Pfam" id="PF00005">
    <property type="entry name" value="ABC_tran"/>
    <property type="match status" value="1"/>
</dbReference>
<evidence type="ECO:0000256" key="1">
    <source>
        <dbReference type="ARBA" id="ARBA00005417"/>
    </source>
</evidence>
<dbReference type="PROSITE" id="PS50893">
    <property type="entry name" value="ABC_TRANSPORTER_2"/>
    <property type="match status" value="1"/>
</dbReference>
<evidence type="ECO:0000313" key="6">
    <source>
        <dbReference type="EMBL" id="KGF16696.1"/>
    </source>
</evidence>
<dbReference type="PANTHER" id="PTHR43776:SF7">
    <property type="entry name" value="D,D-DIPEPTIDE TRANSPORT ATP-BINDING PROTEIN DDPF-RELATED"/>
    <property type="match status" value="1"/>
</dbReference>
<proteinExistence type="inferred from homology"/>
<evidence type="ECO:0000313" key="7">
    <source>
        <dbReference type="Proteomes" id="UP000029548"/>
    </source>
</evidence>
<dbReference type="InterPro" id="IPR003439">
    <property type="entry name" value="ABC_transporter-like_ATP-bd"/>
</dbReference>
<feature type="domain" description="ABC transporter" evidence="5">
    <location>
        <begin position="2"/>
        <end position="210"/>
    </location>
</feature>
<dbReference type="InterPro" id="IPR027417">
    <property type="entry name" value="P-loop_NTPase"/>
</dbReference>
<dbReference type="InterPro" id="IPR050319">
    <property type="entry name" value="ABC_transp_ATP-bind"/>
</dbReference>
<dbReference type="Proteomes" id="UP000029548">
    <property type="component" value="Unassembled WGS sequence"/>
</dbReference>
<dbReference type="GO" id="GO:0016887">
    <property type="term" value="F:ATP hydrolysis activity"/>
    <property type="evidence" value="ECO:0007669"/>
    <property type="project" value="InterPro"/>
</dbReference>
<dbReference type="EMBL" id="JRNE01000051">
    <property type="protein sequence ID" value="KGF16696.1"/>
    <property type="molecule type" value="Genomic_DNA"/>
</dbReference>
<evidence type="ECO:0000259" key="5">
    <source>
        <dbReference type="PROSITE" id="PS50893"/>
    </source>
</evidence>
<comment type="similarity">
    <text evidence="1">Belongs to the ABC transporter superfamily.</text>
</comment>
<dbReference type="GO" id="GO:0005524">
    <property type="term" value="F:ATP binding"/>
    <property type="evidence" value="ECO:0007669"/>
    <property type="project" value="UniProtKB-KW"/>
</dbReference>
<dbReference type="SUPFAM" id="SSF52540">
    <property type="entry name" value="P-loop containing nucleoside triphosphate hydrolases"/>
    <property type="match status" value="1"/>
</dbReference>
<dbReference type="InterPro" id="IPR017871">
    <property type="entry name" value="ABC_transporter-like_CS"/>
</dbReference>
<reference evidence="6 7" key="1">
    <citation type="submission" date="2014-07" db="EMBL/GenBank/DDBJ databases">
        <authorList>
            <person name="McCorrison J."/>
            <person name="Sanka R."/>
            <person name="Torralba M."/>
            <person name="Gillis M."/>
            <person name="Haft D.H."/>
            <person name="Methe B."/>
            <person name="Sutton G."/>
            <person name="Nelson K.E."/>
        </authorList>
    </citation>
    <scope>NUCLEOTIDE SEQUENCE [LARGE SCALE GENOMIC DNA]</scope>
    <source>
        <strain evidence="6 7">DNF00450</strain>
    </source>
</reference>
<dbReference type="SMART" id="SM00382">
    <property type="entry name" value="AAA"/>
    <property type="match status" value="1"/>
</dbReference>
<keyword evidence="4" id="KW-0067">ATP-binding</keyword>
<dbReference type="InterPro" id="IPR003593">
    <property type="entry name" value="AAA+_ATPase"/>
</dbReference>